<dbReference type="InterPro" id="IPR027304">
    <property type="entry name" value="Trigger_fact/SurA_dom_sf"/>
</dbReference>
<evidence type="ECO:0000256" key="6">
    <source>
        <dbReference type="PROSITE-ProRule" id="PRU00278"/>
    </source>
</evidence>
<comment type="catalytic activity">
    <reaction evidence="1">
        <text>[protein]-peptidylproline (omega=180) = [protein]-peptidylproline (omega=0)</text>
        <dbReference type="Rhea" id="RHEA:16237"/>
        <dbReference type="Rhea" id="RHEA-COMP:10747"/>
        <dbReference type="Rhea" id="RHEA-COMP:10748"/>
        <dbReference type="ChEBI" id="CHEBI:83833"/>
        <dbReference type="ChEBI" id="CHEBI:83834"/>
        <dbReference type="EC" id="5.2.1.8"/>
    </reaction>
</comment>
<comment type="caution">
    <text evidence="8">The sequence shown here is derived from an EMBL/GenBank/DDBJ whole genome shotgun (WGS) entry which is preliminary data.</text>
</comment>
<keyword evidence="3" id="KW-0732">Signal</keyword>
<evidence type="ECO:0000256" key="1">
    <source>
        <dbReference type="ARBA" id="ARBA00000971"/>
    </source>
</evidence>
<dbReference type="EC" id="5.2.1.8" evidence="2"/>
<evidence type="ECO:0000313" key="8">
    <source>
        <dbReference type="EMBL" id="MBD2199799.1"/>
    </source>
</evidence>
<dbReference type="SUPFAM" id="SSF109998">
    <property type="entry name" value="Triger factor/SurA peptide-binding domain-like"/>
    <property type="match status" value="1"/>
</dbReference>
<accession>A0ABR8AIS6</accession>
<sequence>MINLSKSIVDPEEIVNLLKSEMNFKDVCQKVWFQRLINDTAQERGINVTPAEIEAEAHRQRREKHLEKASDTLAWLAEQLVSAEDWEIGIRDRLLSKKLAEALFAQDVELFFIENQLEFEQVSLYQIMVESEKLAQEIYYQIAEAEITFYDAAHIYDIDMQRRKHCGYEGNIYRFALEPDIAAALFSSSTEELIGPLKSEQGYHLFWVDEFIPATLTPERYQEILNDMFNNWLHQELEYMLIS</sequence>
<dbReference type="Gene3D" id="3.10.50.40">
    <property type="match status" value="1"/>
</dbReference>
<dbReference type="GO" id="GO:0016853">
    <property type="term" value="F:isomerase activity"/>
    <property type="evidence" value="ECO:0007669"/>
    <property type="project" value="UniProtKB-KW"/>
</dbReference>
<organism evidence="8 9">
    <name type="scientific">Calothrix parietina FACHB-288</name>
    <dbReference type="NCBI Taxonomy" id="2692896"/>
    <lineage>
        <taxon>Bacteria</taxon>
        <taxon>Bacillati</taxon>
        <taxon>Cyanobacteriota</taxon>
        <taxon>Cyanophyceae</taxon>
        <taxon>Nostocales</taxon>
        <taxon>Calotrichaceae</taxon>
        <taxon>Calothrix</taxon>
    </lineage>
</organism>
<dbReference type="SUPFAM" id="SSF54534">
    <property type="entry name" value="FKBP-like"/>
    <property type="match status" value="1"/>
</dbReference>
<evidence type="ECO:0000256" key="2">
    <source>
        <dbReference type="ARBA" id="ARBA00013194"/>
    </source>
</evidence>
<proteinExistence type="predicted"/>
<dbReference type="Proteomes" id="UP000658514">
    <property type="component" value="Unassembled WGS sequence"/>
</dbReference>
<keyword evidence="4 6" id="KW-0697">Rotamase</keyword>
<dbReference type="PANTHER" id="PTHR47245:SF1">
    <property type="entry name" value="FOLDASE PROTEIN PRSA"/>
    <property type="match status" value="1"/>
</dbReference>
<evidence type="ECO:0000259" key="7">
    <source>
        <dbReference type="PROSITE" id="PS50198"/>
    </source>
</evidence>
<keyword evidence="5 6" id="KW-0413">Isomerase</keyword>
<reference evidence="8 9" key="1">
    <citation type="journal article" date="2020" name="ISME J.">
        <title>Comparative genomics reveals insights into cyanobacterial evolution and habitat adaptation.</title>
        <authorList>
            <person name="Chen M.Y."/>
            <person name="Teng W.K."/>
            <person name="Zhao L."/>
            <person name="Hu C.X."/>
            <person name="Zhou Y.K."/>
            <person name="Han B.P."/>
            <person name="Song L.R."/>
            <person name="Shu W.S."/>
        </authorList>
    </citation>
    <scope>NUCLEOTIDE SEQUENCE [LARGE SCALE GENOMIC DNA]</scope>
    <source>
        <strain evidence="8 9">FACHB-288</strain>
    </source>
</reference>
<keyword evidence="9" id="KW-1185">Reference proteome</keyword>
<evidence type="ECO:0000313" key="9">
    <source>
        <dbReference type="Proteomes" id="UP000658514"/>
    </source>
</evidence>
<protein>
    <recommendedName>
        <fullName evidence="2">peptidylprolyl isomerase</fullName>
        <ecNumber evidence="2">5.2.1.8</ecNumber>
    </recommendedName>
</protein>
<dbReference type="PROSITE" id="PS50198">
    <property type="entry name" value="PPIC_PPIASE_2"/>
    <property type="match status" value="1"/>
</dbReference>
<dbReference type="InterPro" id="IPR050245">
    <property type="entry name" value="PrsA_foldase"/>
</dbReference>
<dbReference type="PANTHER" id="PTHR47245">
    <property type="entry name" value="PEPTIDYLPROLYL ISOMERASE"/>
    <property type="match status" value="1"/>
</dbReference>
<evidence type="ECO:0000256" key="3">
    <source>
        <dbReference type="ARBA" id="ARBA00022729"/>
    </source>
</evidence>
<dbReference type="InterPro" id="IPR000297">
    <property type="entry name" value="PPIase_PpiC"/>
</dbReference>
<feature type="domain" description="PpiC" evidence="7">
    <location>
        <begin position="119"/>
        <end position="210"/>
    </location>
</feature>
<evidence type="ECO:0000256" key="4">
    <source>
        <dbReference type="ARBA" id="ARBA00023110"/>
    </source>
</evidence>
<dbReference type="Pfam" id="PF00639">
    <property type="entry name" value="Rotamase"/>
    <property type="match status" value="1"/>
</dbReference>
<name>A0ABR8AIS6_9CYAN</name>
<gene>
    <name evidence="8" type="ORF">H6G24_30730</name>
</gene>
<dbReference type="EMBL" id="JACJQH010000068">
    <property type="protein sequence ID" value="MBD2199799.1"/>
    <property type="molecule type" value="Genomic_DNA"/>
</dbReference>
<evidence type="ECO:0000256" key="5">
    <source>
        <dbReference type="ARBA" id="ARBA00023235"/>
    </source>
</evidence>
<dbReference type="InterPro" id="IPR046357">
    <property type="entry name" value="PPIase_dom_sf"/>
</dbReference>
<dbReference type="RefSeq" id="WP_190550410.1">
    <property type="nucleotide sequence ID" value="NZ_CAWPNO010000104.1"/>
</dbReference>